<protein>
    <recommendedName>
        <fullName evidence="2">Halobacterial output domain-containing protein</fullName>
    </recommendedName>
</protein>
<keyword evidence="3" id="KW-0614">Plasmid</keyword>
<feature type="compositionally biased region" description="Polar residues" evidence="1">
    <location>
        <begin position="1"/>
        <end position="21"/>
    </location>
</feature>
<dbReference type="InterPro" id="IPR040624">
    <property type="entry name" value="HalOD1"/>
</dbReference>
<dbReference type="KEGG" id="nou:Natoc_4273"/>
<dbReference type="RefSeq" id="WP_015323396.1">
    <property type="nucleotide sequence ID" value="NC_019976.1"/>
</dbReference>
<dbReference type="GeneID" id="14405999"/>
<sequence length="99" mass="10212">MGDMSTQFGGTSSQDTPTVSATWERGTENTPVYAVVSAVAEAEDADPVALPPLYEAIDPEALNALLAAEPETAVGTVAFRYAGYDVEVTGDGDVSVRSA</sequence>
<evidence type="ECO:0000313" key="4">
    <source>
        <dbReference type="Proteomes" id="UP000010878"/>
    </source>
</evidence>
<organism evidence="3 4">
    <name type="scientific">Natronococcus occultus SP4</name>
    <dbReference type="NCBI Taxonomy" id="694430"/>
    <lineage>
        <taxon>Archaea</taxon>
        <taxon>Methanobacteriati</taxon>
        <taxon>Methanobacteriota</taxon>
        <taxon>Stenosarchaea group</taxon>
        <taxon>Halobacteria</taxon>
        <taxon>Halobacteriales</taxon>
        <taxon>Natrialbaceae</taxon>
        <taxon>Natronococcus</taxon>
    </lineage>
</organism>
<keyword evidence="4" id="KW-1185">Reference proteome</keyword>
<dbReference type="EMBL" id="CP003931">
    <property type="protein sequence ID" value="AGB39965.1"/>
    <property type="molecule type" value="Genomic_DNA"/>
</dbReference>
<evidence type="ECO:0000259" key="2">
    <source>
        <dbReference type="Pfam" id="PF18545"/>
    </source>
</evidence>
<evidence type="ECO:0000313" key="3">
    <source>
        <dbReference type="EMBL" id="AGB39965.1"/>
    </source>
</evidence>
<geneLocation type="plasmid" evidence="3">
    <name>2</name>
</geneLocation>
<dbReference type="Proteomes" id="UP000010878">
    <property type="component" value="Plasmid 2"/>
</dbReference>
<reference evidence="3 4" key="1">
    <citation type="submission" date="2012-11" db="EMBL/GenBank/DDBJ databases">
        <title>FINISHED of Natronococcus occultus SP4, DSM 3396.</title>
        <authorList>
            <consortium name="DOE Joint Genome Institute"/>
            <person name="Eisen J."/>
            <person name="Huntemann M."/>
            <person name="Wei C.-L."/>
            <person name="Han J."/>
            <person name="Detter J.C."/>
            <person name="Han C."/>
            <person name="Tapia R."/>
            <person name="Chen A."/>
            <person name="Kyrpides N."/>
            <person name="Mavromatis K."/>
            <person name="Markowitz V."/>
            <person name="Szeto E."/>
            <person name="Ivanova N."/>
            <person name="Mikhailova N."/>
            <person name="Ovchinnikova G."/>
            <person name="Pagani I."/>
            <person name="Pati A."/>
            <person name="Goodwin L."/>
            <person name="Nordberg H.P."/>
            <person name="Cantor M.N."/>
            <person name="Hua S.X."/>
            <person name="Woyke T."/>
            <person name="Eisen J."/>
            <person name="Klenk H.-P."/>
            <person name="Klenk H.-P."/>
        </authorList>
    </citation>
    <scope>NUCLEOTIDE SEQUENCE [LARGE SCALE GENOMIC DNA]</scope>
    <source>
        <strain evidence="3 4">SP4</strain>
        <plasmid evidence="4">Plasmid 2</plasmid>
    </source>
</reference>
<name>L0K605_9EURY</name>
<dbReference type="Pfam" id="PF18545">
    <property type="entry name" value="HalOD1"/>
    <property type="match status" value="1"/>
</dbReference>
<proteinExistence type="predicted"/>
<feature type="domain" description="Halobacterial output" evidence="2">
    <location>
        <begin position="29"/>
        <end position="97"/>
    </location>
</feature>
<accession>L0K605</accession>
<gene>
    <name evidence="3" type="ORF">Natoc_4273</name>
</gene>
<feature type="region of interest" description="Disordered" evidence="1">
    <location>
        <begin position="1"/>
        <end position="27"/>
    </location>
</feature>
<dbReference type="AlphaFoldDB" id="L0K605"/>
<dbReference type="HOGENOM" id="CLU_159738_1_0_2"/>
<evidence type="ECO:0000256" key="1">
    <source>
        <dbReference type="SAM" id="MobiDB-lite"/>
    </source>
</evidence>